<proteinExistence type="predicted"/>
<dbReference type="STRING" id="1499966.U14_04934"/>
<dbReference type="AlphaFoldDB" id="A0A0S6W678"/>
<keyword evidence="2" id="KW-1185">Reference proteome</keyword>
<name>A0A0S6W678_9BACT</name>
<organism evidence="1">
    <name type="scientific">Candidatus Moduliflexus flocculans</name>
    <dbReference type="NCBI Taxonomy" id="1499966"/>
    <lineage>
        <taxon>Bacteria</taxon>
        <taxon>Candidatus Moduliflexota</taxon>
        <taxon>Candidatus Moduliflexia</taxon>
        <taxon>Candidatus Moduliflexales</taxon>
        <taxon>Candidatus Moduliflexaceae</taxon>
    </lineage>
</organism>
<dbReference type="SUPFAM" id="SSF143880">
    <property type="entry name" value="NE0471 N-terminal domain-like"/>
    <property type="match status" value="1"/>
</dbReference>
<gene>
    <name evidence="1" type="ORF">U14_04934</name>
</gene>
<dbReference type="HOGENOM" id="CLU_2244628_0_0_0"/>
<reference evidence="1" key="1">
    <citation type="journal article" date="2015" name="PeerJ">
        <title>First genomic representation of candidate bacterial phylum KSB3 points to enhanced environmental sensing as a trigger of wastewater bulking.</title>
        <authorList>
            <person name="Sekiguchi Y."/>
            <person name="Ohashi A."/>
            <person name="Parks D.H."/>
            <person name="Yamauchi T."/>
            <person name="Tyson G.W."/>
            <person name="Hugenholtz P."/>
        </authorList>
    </citation>
    <scope>NUCLEOTIDE SEQUENCE [LARGE SCALE GENOMIC DNA]</scope>
</reference>
<evidence type="ECO:0000313" key="2">
    <source>
        <dbReference type="Proteomes" id="UP000030700"/>
    </source>
</evidence>
<dbReference type="EMBL" id="DF820459">
    <property type="protein sequence ID" value="GAK53667.1"/>
    <property type="molecule type" value="Genomic_DNA"/>
</dbReference>
<protein>
    <recommendedName>
        <fullName evidence="3">DUF2442 domain-containing protein</fullName>
    </recommendedName>
</protein>
<sequence>MSHLTDWVILRFEQVAPLTLKLYFADQTMQLIDFEPTLHGDWLTPLRDHEYFRQVRLNEVGNLEWPGGQDFNQEALHDWPAFESYYLLDKPLSLDTPYESAYLQ</sequence>
<dbReference type="Proteomes" id="UP000030700">
    <property type="component" value="Unassembled WGS sequence"/>
</dbReference>
<evidence type="ECO:0008006" key="3">
    <source>
        <dbReference type="Google" id="ProtNLM"/>
    </source>
</evidence>
<evidence type="ECO:0000313" key="1">
    <source>
        <dbReference type="EMBL" id="GAK53667.1"/>
    </source>
</evidence>
<dbReference type="Gene3D" id="3.30.2020.10">
    <property type="entry name" value="NE0471-like N-terminal domain"/>
    <property type="match status" value="1"/>
</dbReference>
<accession>A0A0S6W678</accession>
<dbReference type="InterPro" id="IPR036782">
    <property type="entry name" value="NE0471-like_N"/>
</dbReference>